<feature type="region of interest" description="Disordered" evidence="1">
    <location>
        <begin position="1"/>
        <end position="21"/>
    </location>
</feature>
<dbReference type="Proteomes" id="UP001054837">
    <property type="component" value="Unassembled WGS sequence"/>
</dbReference>
<gene>
    <name evidence="2" type="primary">AVEN_141731_1</name>
    <name evidence="2" type="ORF">CDAR_465811</name>
</gene>
<organism evidence="2 3">
    <name type="scientific">Caerostris darwini</name>
    <dbReference type="NCBI Taxonomy" id="1538125"/>
    <lineage>
        <taxon>Eukaryota</taxon>
        <taxon>Metazoa</taxon>
        <taxon>Ecdysozoa</taxon>
        <taxon>Arthropoda</taxon>
        <taxon>Chelicerata</taxon>
        <taxon>Arachnida</taxon>
        <taxon>Araneae</taxon>
        <taxon>Araneomorphae</taxon>
        <taxon>Entelegynae</taxon>
        <taxon>Araneoidea</taxon>
        <taxon>Araneidae</taxon>
        <taxon>Caerostris</taxon>
    </lineage>
</organism>
<dbReference type="EMBL" id="BPLQ01010981">
    <property type="protein sequence ID" value="GIY54832.1"/>
    <property type="molecule type" value="Genomic_DNA"/>
</dbReference>
<evidence type="ECO:0000313" key="2">
    <source>
        <dbReference type="EMBL" id="GIY54832.1"/>
    </source>
</evidence>
<feature type="compositionally biased region" description="Basic and acidic residues" evidence="1">
    <location>
        <begin position="1"/>
        <end position="17"/>
    </location>
</feature>
<sequence>MSEEEKLKVHPEPIEKNRRTRGSLRANVTKLIKKIDEELASANPNADSLQESLTILIKREQKLGNLDDIIIFQIPDAEIETEKENSLEYSEQIIKYKSRINRYLSESVQVGKNEINKGPVVTSEIKTECNTTPPRGTTHRLNSCLMLYESVFGWILSGRDGEVNEQTAGKESAGFIRSSNESEDNLSKEIRALLETENLGICDSEKSDKQVIERFEKNLKFIDNRYETGLLWKRDPGNLSDNFDLARRQFNKVRK</sequence>
<comment type="caution">
    <text evidence="2">The sequence shown here is derived from an EMBL/GenBank/DDBJ whole genome shotgun (WGS) entry which is preliminary data.</text>
</comment>
<accession>A0AAV4UAQ8</accession>
<reference evidence="2 3" key="1">
    <citation type="submission" date="2021-06" db="EMBL/GenBank/DDBJ databases">
        <title>Caerostris darwini draft genome.</title>
        <authorList>
            <person name="Kono N."/>
            <person name="Arakawa K."/>
        </authorList>
    </citation>
    <scope>NUCLEOTIDE SEQUENCE [LARGE SCALE GENOMIC DNA]</scope>
</reference>
<protein>
    <submittedName>
        <fullName evidence="2">Uncharacterized protein</fullName>
    </submittedName>
</protein>
<proteinExistence type="predicted"/>
<keyword evidence="3" id="KW-1185">Reference proteome</keyword>
<evidence type="ECO:0000313" key="3">
    <source>
        <dbReference type="Proteomes" id="UP001054837"/>
    </source>
</evidence>
<name>A0AAV4UAQ8_9ARAC</name>
<dbReference type="AlphaFoldDB" id="A0AAV4UAQ8"/>
<evidence type="ECO:0000256" key="1">
    <source>
        <dbReference type="SAM" id="MobiDB-lite"/>
    </source>
</evidence>